<organism evidence="1 2">
    <name type="scientific">Racocetra persica</name>
    <dbReference type="NCBI Taxonomy" id="160502"/>
    <lineage>
        <taxon>Eukaryota</taxon>
        <taxon>Fungi</taxon>
        <taxon>Fungi incertae sedis</taxon>
        <taxon>Mucoromycota</taxon>
        <taxon>Glomeromycotina</taxon>
        <taxon>Glomeromycetes</taxon>
        <taxon>Diversisporales</taxon>
        <taxon>Gigasporaceae</taxon>
        <taxon>Racocetra</taxon>
    </lineage>
</organism>
<feature type="non-terminal residue" evidence="1">
    <location>
        <position position="1"/>
    </location>
</feature>
<gene>
    <name evidence="1" type="ORF">RPERSI_LOCUS29757</name>
</gene>
<protein>
    <submittedName>
        <fullName evidence="1">28230_t:CDS:1</fullName>
    </submittedName>
</protein>
<dbReference type="Proteomes" id="UP000789920">
    <property type="component" value="Unassembled WGS sequence"/>
</dbReference>
<reference evidence="1" key="1">
    <citation type="submission" date="2021-06" db="EMBL/GenBank/DDBJ databases">
        <authorList>
            <person name="Kallberg Y."/>
            <person name="Tangrot J."/>
            <person name="Rosling A."/>
        </authorList>
    </citation>
    <scope>NUCLEOTIDE SEQUENCE</scope>
    <source>
        <strain evidence="1">MA461A</strain>
    </source>
</reference>
<proteinExistence type="predicted"/>
<dbReference type="EMBL" id="CAJVQC010113329">
    <property type="protein sequence ID" value="CAG8835979.1"/>
    <property type="molecule type" value="Genomic_DNA"/>
</dbReference>
<evidence type="ECO:0000313" key="2">
    <source>
        <dbReference type="Proteomes" id="UP000789920"/>
    </source>
</evidence>
<name>A0ACA9SES6_9GLOM</name>
<keyword evidence="2" id="KW-1185">Reference proteome</keyword>
<sequence>YVNLSFTRHLHDYFDKSAISSVAAPPISSHEQMNIQNSENFVDDDLEFDDDNDNTEEIGSSSKSSNNQKTGGLPKKKKKRKFIAEAWQYFDLVGSSAICQVEIVEDGKTKKCGRTYDRSNSNSTTTMNYHITQEHDIVLQSLAKK</sequence>
<evidence type="ECO:0000313" key="1">
    <source>
        <dbReference type="EMBL" id="CAG8835979.1"/>
    </source>
</evidence>
<comment type="caution">
    <text evidence="1">The sequence shown here is derived from an EMBL/GenBank/DDBJ whole genome shotgun (WGS) entry which is preliminary data.</text>
</comment>
<accession>A0ACA9SES6</accession>
<feature type="non-terminal residue" evidence="1">
    <location>
        <position position="145"/>
    </location>
</feature>